<feature type="domain" description="Protein kinase" evidence="2">
    <location>
        <begin position="47"/>
        <end position="345"/>
    </location>
</feature>
<dbReference type="GO" id="GO:0005524">
    <property type="term" value="F:ATP binding"/>
    <property type="evidence" value="ECO:0007669"/>
    <property type="project" value="InterPro"/>
</dbReference>
<dbReference type="InterPro" id="IPR011990">
    <property type="entry name" value="TPR-like_helical_dom_sf"/>
</dbReference>
<dbReference type="PROSITE" id="PS50011">
    <property type="entry name" value="PROTEIN_KINASE_DOM"/>
    <property type="match status" value="1"/>
</dbReference>
<dbReference type="Pfam" id="PF13374">
    <property type="entry name" value="TPR_10"/>
    <property type="match status" value="1"/>
</dbReference>
<proteinExistence type="predicted"/>
<evidence type="ECO:0000256" key="1">
    <source>
        <dbReference type="PROSITE-ProRule" id="PRU00339"/>
    </source>
</evidence>
<dbReference type="SMART" id="SM00028">
    <property type="entry name" value="TPR"/>
    <property type="match status" value="3"/>
</dbReference>
<name>A0A3D8Q5Z7_9HELO</name>
<dbReference type="SUPFAM" id="SSF48452">
    <property type="entry name" value="TPR-like"/>
    <property type="match status" value="2"/>
</dbReference>
<accession>A0A3D8Q5Z7</accession>
<dbReference type="SUPFAM" id="SSF56112">
    <property type="entry name" value="Protein kinase-like (PK-like)"/>
    <property type="match status" value="1"/>
</dbReference>
<keyword evidence="4" id="KW-1185">Reference proteome</keyword>
<dbReference type="InterPro" id="IPR000719">
    <property type="entry name" value="Prot_kinase_dom"/>
</dbReference>
<dbReference type="Gene3D" id="1.10.510.10">
    <property type="entry name" value="Transferase(Phosphotransferase) domain 1"/>
    <property type="match status" value="1"/>
</dbReference>
<dbReference type="Pfam" id="PF13424">
    <property type="entry name" value="TPR_12"/>
    <property type="match status" value="3"/>
</dbReference>
<dbReference type="Gene3D" id="1.25.40.10">
    <property type="entry name" value="Tetratricopeptide repeat domain"/>
    <property type="match status" value="2"/>
</dbReference>
<keyword evidence="1" id="KW-0802">TPR repeat</keyword>
<dbReference type="STRING" id="1849047.A0A3D8Q5Z7"/>
<dbReference type="InterPro" id="IPR011009">
    <property type="entry name" value="Kinase-like_dom_sf"/>
</dbReference>
<dbReference type="PANTHER" id="PTHR46082:SF11">
    <property type="entry name" value="AAA+ ATPASE DOMAIN-CONTAINING PROTEIN-RELATED"/>
    <property type="match status" value="1"/>
</dbReference>
<dbReference type="PANTHER" id="PTHR46082">
    <property type="entry name" value="ATP/GTP-BINDING PROTEIN-RELATED"/>
    <property type="match status" value="1"/>
</dbReference>
<dbReference type="Proteomes" id="UP000256645">
    <property type="component" value="Unassembled WGS sequence"/>
</dbReference>
<evidence type="ECO:0000313" key="3">
    <source>
        <dbReference type="EMBL" id="RDW57107.1"/>
    </source>
</evidence>
<sequence>MAAVNDQWDHASIHSLLSFSSFESAIFETPTRYDFISFLALAQKLHIDFIPVIYSDIEGVVAMDTYEMRQISVNETTSLIFKRTRSEAQEAFRSLTSEVAVLGHPSIRNHPNITQLQGISWDVLSDGNIWPAFVFEKSGFGDLALFASSAAGRNLNIQERLKICVDIGTAIKDLHSSRFVLGDIKPQNVLIYRDELGILTARVINFDFSARVVADTELIYLATSYPWTAPEFHHRGCRLSEAVKMDLYSFSLLCIWFLFDFSSGIAYSKNATWMEDFGIASGFDRSEYTLSRLKEDDKLALLAEQLLTNDNSLEQNTKEVLIQFLVSNLRSNPAEREIDFQQSFSLLTQQKEYPLQDRVDQEDLGNDFEIILSIRQLYEAHYQVRCHIFKCLEDRSQDGVAPEKTAFQLALCYEIGFGVPKNDELSAHMLLISGRSEEDLNNTINQMRVSETQGYQASLYKKLEGIGHIKHARSMSQRKIKKTHGDEHWLRREIGDLKSVTGSTVEVALLLASLSSIYCDEGRWEEAEIIETQVMELRLEADGEHPDTLDSMANLASIVLNQGRWKEAEALELQVAETRLRTMGEHADTLDSLTNLSSIFWSQGRRKKAMELVEQIIETRKRVLGERHYDTLVSMSNRASMARIQGQWNEAEVIFRKVLELRGGVLNSGVELGVDHLFTVTSMANLAFTLRAQGCFKDAETLEREVLDMRIRILEKKHPDTTAAMANLGSTLWNQGRWEEAEKLFLEAIEISKEILGTEHPVTITYTTNLASTLWSQGRRKEAEALLVQTKHLSQNEAV</sequence>
<gene>
    <name evidence="3" type="ORF">BP6252_13853</name>
</gene>
<evidence type="ECO:0000313" key="4">
    <source>
        <dbReference type="Proteomes" id="UP000256645"/>
    </source>
</evidence>
<dbReference type="InterPro" id="IPR053137">
    <property type="entry name" value="NLR-like"/>
</dbReference>
<evidence type="ECO:0000259" key="2">
    <source>
        <dbReference type="PROSITE" id="PS50011"/>
    </source>
</evidence>
<protein>
    <recommendedName>
        <fullName evidence="2">Protein kinase domain-containing protein</fullName>
    </recommendedName>
</protein>
<dbReference type="InterPro" id="IPR019734">
    <property type="entry name" value="TPR_rpt"/>
</dbReference>
<dbReference type="GO" id="GO:0004672">
    <property type="term" value="F:protein kinase activity"/>
    <property type="evidence" value="ECO:0007669"/>
    <property type="project" value="InterPro"/>
</dbReference>
<comment type="caution">
    <text evidence="3">The sequence shown here is derived from an EMBL/GenBank/DDBJ whole genome shotgun (WGS) entry which is preliminary data.</text>
</comment>
<organism evidence="3 4">
    <name type="scientific">Coleophoma cylindrospora</name>
    <dbReference type="NCBI Taxonomy" id="1849047"/>
    <lineage>
        <taxon>Eukaryota</taxon>
        <taxon>Fungi</taxon>
        <taxon>Dikarya</taxon>
        <taxon>Ascomycota</taxon>
        <taxon>Pezizomycotina</taxon>
        <taxon>Leotiomycetes</taxon>
        <taxon>Helotiales</taxon>
        <taxon>Dermateaceae</taxon>
        <taxon>Coleophoma</taxon>
    </lineage>
</organism>
<dbReference type="Pfam" id="PF00069">
    <property type="entry name" value="Pkinase"/>
    <property type="match status" value="1"/>
</dbReference>
<feature type="repeat" description="TPR" evidence="1">
    <location>
        <begin position="722"/>
        <end position="755"/>
    </location>
</feature>
<dbReference type="OrthoDB" id="626167at2759"/>
<reference evidence="3 4" key="1">
    <citation type="journal article" date="2018" name="IMA Fungus">
        <title>IMA Genome-F 9: Draft genome sequence of Annulohypoxylon stygium, Aspergillus mulundensis, Berkeleyomyces basicola (syn. Thielaviopsis basicola), Ceratocystis smalleyi, two Cercospora beticola strains, Coleophoma cylindrospora, Fusarium fracticaudum, Phialophora cf. hyalina, and Morchella septimelata.</title>
        <authorList>
            <person name="Wingfield B.D."/>
            <person name="Bills G.F."/>
            <person name="Dong Y."/>
            <person name="Huang W."/>
            <person name="Nel W.J."/>
            <person name="Swalarsk-Parry B.S."/>
            <person name="Vaghefi N."/>
            <person name="Wilken P.M."/>
            <person name="An Z."/>
            <person name="de Beer Z.W."/>
            <person name="De Vos L."/>
            <person name="Chen L."/>
            <person name="Duong T.A."/>
            <person name="Gao Y."/>
            <person name="Hammerbacher A."/>
            <person name="Kikkert J.R."/>
            <person name="Li Y."/>
            <person name="Li H."/>
            <person name="Li K."/>
            <person name="Li Q."/>
            <person name="Liu X."/>
            <person name="Ma X."/>
            <person name="Naidoo K."/>
            <person name="Pethybridge S.J."/>
            <person name="Sun J."/>
            <person name="Steenkamp E.T."/>
            <person name="van der Nest M.A."/>
            <person name="van Wyk S."/>
            <person name="Wingfield M.J."/>
            <person name="Xiong C."/>
            <person name="Yue Q."/>
            <person name="Zhang X."/>
        </authorList>
    </citation>
    <scope>NUCLEOTIDE SEQUENCE [LARGE SCALE GENOMIC DNA]</scope>
    <source>
        <strain evidence="3 4">BP6252</strain>
    </source>
</reference>
<dbReference type="PROSITE" id="PS50005">
    <property type="entry name" value="TPR"/>
    <property type="match status" value="1"/>
</dbReference>
<dbReference type="AlphaFoldDB" id="A0A3D8Q5Z7"/>
<dbReference type="SMART" id="SM00220">
    <property type="entry name" value="S_TKc"/>
    <property type="match status" value="1"/>
</dbReference>
<dbReference type="EMBL" id="PDLM01000023">
    <property type="protein sequence ID" value="RDW57107.1"/>
    <property type="molecule type" value="Genomic_DNA"/>
</dbReference>